<evidence type="ECO:0000313" key="3">
    <source>
        <dbReference type="Proteomes" id="UP000199462"/>
    </source>
</evidence>
<dbReference type="AlphaFoldDB" id="A0A1I6I2I6"/>
<name>A0A1I6I2I6_9FLAO</name>
<dbReference type="Gene3D" id="3.40.710.10">
    <property type="entry name" value="DD-peptidase/beta-lactamase superfamily"/>
    <property type="match status" value="1"/>
</dbReference>
<sequence>MKIRILFIVGLFIYGLNYGQKAAQVKTQVDSIFNAQLQQDLVHNAFLTVYSDKLEIDWNYSNGAFKYGEKVTKNNPFHSTSVAKTFTAVLIMQLQEDGKLDLDDPIAEYLAGDIIKALHVYNGKDYSKQILIKDLLQHTSGLPDYFMDTPETGSPFMEQLFTHPDRFWQPRELIDFSKSQLQAHFIPGTGYNYCDTEYVLLGILIEELTGKQYHEVISEKIFNPLKMEHSYMPLRSKPANTTTGKLSEFYIDDTDISLFKSLSADWAGGGLATTSKELLTFYRALHNAEIISKKSFKSMQSWTDESYGLEYGYGLRKFQLRKLYQYLPNLTLIGHSGTSGSFMYYCPELDVYLTGTFNQTAYQKKHVDFMVSVLSQLKNLSKVKSKRNGKR</sequence>
<evidence type="ECO:0000259" key="1">
    <source>
        <dbReference type="Pfam" id="PF00144"/>
    </source>
</evidence>
<dbReference type="InterPro" id="IPR050491">
    <property type="entry name" value="AmpC-like"/>
</dbReference>
<gene>
    <name evidence="2" type="ORF">SAMN04488010_1029</name>
</gene>
<keyword evidence="3" id="KW-1185">Reference proteome</keyword>
<reference evidence="3" key="1">
    <citation type="submission" date="2016-10" db="EMBL/GenBank/DDBJ databases">
        <authorList>
            <person name="Varghese N."/>
            <person name="Submissions S."/>
        </authorList>
    </citation>
    <scope>NUCLEOTIDE SEQUENCE [LARGE SCALE GENOMIC DNA]</scope>
    <source>
        <strain evidence="3">DSM 19891</strain>
    </source>
</reference>
<feature type="domain" description="Beta-lactamase-related" evidence="1">
    <location>
        <begin position="64"/>
        <end position="362"/>
    </location>
</feature>
<dbReference type="SUPFAM" id="SSF56601">
    <property type="entry name" value="beta-lactamase/transpeptidase-like"/>
    <property type="match status" value="1"/>
</dbReference>
<proteinExistence type="predicted"/>
<accession>A0A1I6I2I6</accession>
<dbReference type="Pfam" id="PF00144">
    <property type="entry name" value="Beta-lactamase"/>
    <property type="match status" value="1"/>
</dbReference>
<dbReference type="EMBL" id="FOYX01000001">
    <property type="protein sequence ID" value="SFR60897.1"/>
    <property type="molecule type" value="Genomic_DNA"/>
</dbReference>
<evidence type="ECO:0000313" key="2">
    <source>
        <dbReference type="EMBL" id="SFR60897.1"/>
    </source>
</evidence>
<dbReference type="PANTHER" id="PTHR46825:SF9">
    <property type="entry name" value="BETA-LACTAMASE-RELATED DOMAIN-CONTAINING PROTEIN"/>
    <property type="match status" value="1"/>
</dbReference>
<dbReference type="RefSeq" id="WP_091901901.1">
    <property type="nucleotide sequence ID" value="NZ_FOYX01000001.1"/>
</dbReference>
<dbReference type="Proteomes" id="UP000199462">
    <property type="component" value="Unassembled WGS sequence"/>
</dbReference>
<dbReference type="InterPro" id="IPR001466">
    <property type="entry name" value="Beta-lactam-related"/>
</dbReference>
<dbReference type="InterPro" id="IPR012338">
    <property type="entry name" value="Beta-lactam/transpept-like"/>
</dbReference>
<organism evidence="2 3">
    <name type="scientific">Maribacter stanieri</name>
    <dbReference type="NCBI Taxonomy" id="440514"/>
    <lineage>
        <taxon>Bacteria</taxon>
        <taxon>Pseudomonadati</taxon>
        <taxon>Bacteroidota</taxon>
        <taxon>Flavobacteriia</taxon>
        <taxon>Flavobacteriales</taxon>
        <taxon>Flavobacteriaceae</taxon>
        <taxon>Maribacter</taxon>
    </lineage>
</organism>
<dbReference type="STRING" id="440514.SAMN04488010_1029"/>
<dbReference type="PANTHER" id="PTHR46825">
    <property type="entry name" value="D-ALANYL-D-ALANINE-CARBOXYPEPTIDASE/ENDOPEPTIDASE AMPH"/>
    <property type="match status" value="1"/>
</dbReference>
<protein>
    <submittedName>
        <fullName evidence="2">CubicO group peptidase, beta-lactamase class C family</fullName>
    </submittedName>
</protein>